<keyword evidence="2" id="KW-1185">Reference proteome</keyword>
<reference evidence="1" key="1">
    <citation type="journal article" date="2019" name="Environ. Microbiol.">
        <title>Fungal ecological strategies reflected in gene transcription - a case study of two litter decomposers.</title>
        <authorList>
            <person name="Barbi F."/>
            <person name="Kohler A."/>
            <person name="Barry K."/>
            <person name="Baskaran P."/>
            <person name="Daum C."/>
            <person name="Fauchery L."/>
            <person name="Ihrmark K."/>
            <person name="Kuo A."/>
            <person name="LaButti K."/>
            <person name="Lipzen A."/>
            <person name="Morin E."/>
            <person name="Grigoriev I.V."/>
            <person name="Henrissat B."/>
            <person name="Lindahl B."/>
            <person name="Martin F."/>
        </authorList>
    </citation>
    <scope>NUCLEOTIDE SEQUENCE</scope>
    <source>
        <strain evidence="1">JB14</strain>
    </source>
</reference>
<dbReference type="InterPro" id="IPR053218">
    <property type="entry name" value="Pathogen-related_defense"/>
</dbReference>
<evidence type="ECO:0000313" key="2">
    <source>
        <dbReference type="Proteomes" id="UP000799118"/>
    </source>
</evidence>
<evidence type="ECO:0000313" key="1">
    <source>
        <dbReference type="EMBL" id="KAE9393436.1"/>
    </source>
</evidence>
<protein>
    <submittedName>
        <fullName evidence="1">Uncharacterized protein</fullName>
    </submittedName>
</protein>
<dbReference type="PANTHER" id="PTHR31723">
    <property type="entry name" value="PATHOGENESIS-RELATED FAMILY PROTEIN"/>
    <property type="match status" value="1"/>
</dbReference>
<organism evidence="1 2">
    <name type="scientific">Gymnopus androsaceus JB14</name>
    <dbReference type="NCBI Taxonomy" id="1447944"/>
    <lineage>
        <taxon>Eukaryota</taxon>
        <taxon>Fungi</taxon>
        <taxon>Dikarya</taxon>
        <taxon>Basidiomycota</taxon>
        <taxon>Agaricomycotina</taxon>
        <taxon>Agaricomycetes</taxon>
        <taxon>Agaricomycetidae</taxon>
        <taxon>Agaricales</taxon>
        <taxon>Marasmiineae</taxon>
        <taxon>Omphalotaceae</taxon>
        <taxon>Gymnopus</taxon>
    </lineage>
</organism>
<proteinExistence type="predicted"/>
<sequence>MAQSGLPDYLLDPNAVLKDQVKWRYDKVPDYTRLRADYELDKKVEHKPGTLSFYVNNLVKNWEIEASYKIDGREWRTIDPDLYKFKSNDGPWLSVDEMLKLGTYNAVIGESEYYSSENSNFTVSHKTFKRAIRSFGWEVLEVYSELPTVVFTWRHFGVFHGAYKAYNRDGNQIESQPTNELLDITGMGIAHMTPDLRIASIHVYRPVVLSIYDPAELFRQMTKNGISIVGKLPDSMRPQKSTSTTMGGKCPMLGKL</sequence>
<accession>A0A6A4H6L1</accession>
<dbReference type="EMBL" id="ML769572">
    <property type="protein sequence ID" value="KAE9393436.1"/>
    <property type="molecule type" value="Genomic_DNA"/>
</dbReference>
<dbReference type="AlphaFoldDB" id="A0A6A4H6L1"/>
<name>A0A6A4H6L1_9AGAR</name>
<dbReference type="PANTHER" id="PTHR31723:SF10">
    <property type="entry name" value="PATHOGEN-RELATED PROTEIN"/>
    <property type="match status" value="1"/>
</dbReference>
<dbReference type="OrthoDB" id="65445at2759"/>
<gene>
    <name evidence="1" type="ORF">BT96DRAFT_999474</name>
</gene>
<dbReference type="Proteomes" id="UP000799118">
    <property type="component" value="Unassembled WGS sequence"/>
</dbReference>